<evidence type="ECO:0000313" key="2">
    <source>
        <dbReference type="Proteomes" id="UP000266677"/>
    </source>
</evidence>
<accession>A0A3A4KFL6</accession>
<dbReference type="Proteomes" id="UP000266677">
    <property type="component" value="Unassembled WGS sequence"/>
</dbReference>
<dbReference type="AlphaFoldDB" id="A0A3A4KFL6"/>
<comment type="caution">
    <text evidence="1">The sequence shown here is derived from an EMBL/GenBank/DDBJ whole genome shotgun (WGS) entry which is preliminary data.</text>
</comment>
<name>A0A3A4KFL6_9NOCA</name>
<reference evidence="1 2" key="1">
    <citation type="submission" date="2018-09" db="EMBL/GenBank/DDBJ databases">
        <title>YIM PH21274 draft genome.</title>
        <authorList>
            <person name="Miao C."/>
        </authorList>
    </citation>
    <scope>NUCLEOTIDE SEQUENCE [LARGE SCALE GENOMIC DNA]</scope>
    <source>
        <strain evidence="1 2">YIM PH 21724</strain>
    </source>
</reference>
<sequence length="115" mass="12544">MWSPVAVEQRLATIDHLITQGVDELAEAYSVYAHAKNELEKATARAYMAHKGPAHEKKYAAILATAELRDKLTVADIAYHYAKSRSESLKDQLSAVQSIGASVRSQYEIAGRGAA</sequence>
<evidence type="ECO:0000313" key="1">
    <source>
        <dbReference type="EMBL" id="RJO71428.1"/>
    </source>
</evidence>
<dbReference type="EMBL" id="QZFU01000033">
    <property type="protein sequence ID" value="RJO71428.1"/>
    <property type="molecule type" value="Genomic_DNA"/>
</dbReference>
<keyword evidence="2" id="KW-1185">Reference proteome</keyword>
<proteinExistence type="predicted"/>
<gene>
    <name evidence="1" type="ORF">D5S18_24980</name>
</gene>
<organism evidence="1 2">
    <name type="scientific">Nocardia panacis</name>
    <dbReference type="NCBI Taxonomy" id="2340916"/>
    <lineage>
        <taxon>Bacteria</taxon>
        <taxon>Bacillati</taxon>
        <taxon>Actinomycetota</taxon>
        <taxon>Actinomycetes</taxon>
        <taxon>Mycobacteriales</taxon>
        <taxon>Nocardiaceae</taxon>
        <taxon>Nocardia</taxon>
    </lineage>
</organism>
<protein>
    <submittedName>
        <fullName evidence="1">Uncharacterized protein</fullName>
    </submittedName>
</protein>